<evidence type="ECO:0000313" key="1">
    <source>
        <dbReference type="EMBL" id="KAG5667962.1"/>
    </source>
</evidence>
<comment type="caution">
    <text evidence="1">The sequence shown here is derived from an EMBL/GenBank/DDBJ whole genome shotgun (WGS) entry which is preliminary data.</text>
</comment>
<protein>
    <recommendedName>
        <fullName evidence="3">NACHT domain-containing protein</fullName>
    </recommendedName>
</protein>
<name>A0A9J6BE30_POLVA</name>
<dbReference type="EMBL" id="JADBJN010000004">
    <property type="protein sequence ID" value="KAG5667962.1"/>
    <property type="molecule type" value="Genomic_DNA"/>
</dbReference>
<sequence>MDSQFSGTFSLDFSDNLNEVLQSKENKSKILIILKIPSIDKATKLITQEIFLSSIFKNFPSLIGLRLQIENKIEEPTDWQPRICDFENKSHFLISFESSEGNQRIIYWKNKDSQVFFKLLLIDDGINSSVKEFALNFIIEEFLNGDEVTTTNNSNNVTLTTLFGASSNLLINAVWNENLEIVRELLKLPFDVNEEILIDDEENEEMTENLINYPWENENFEIVLELLKANSLYPKKFDESKATDEINDFLEISEDLHKAIKRNKIKSINEILDENPNLRYFFNSKNISAAKFALQCKNSAAYKILYDHNVTFGPNENISGNYEPQFKELIRNINSDLSNSLPERHILLLLSQSVIAKSDINYGQRLNLIKESFEILDEFSEIHRILKIIAADRKNKIHFDFTQNSVIYMDLSARKGTRGLFNSKIKTLHIAAKNLLDFESRNETIAILIHELDHCALDLVFLNKRLPFGIDDEENKKKFQEIVEDCKIMKDDEDLIGSVFKFYPESAWERELAVRPVHMMIHYKNNQKMLRICQNNFKMLFDYHENVVVPAMIQTLPVIEKLKNFEEKIEFYDLSEPMKSSICHLTVEFQGVKIKLKEIAGEKNSEVYKNLTSKQIRKILNGKDLTICKVEKFENEIYIERSFIDSNFKSELWNKSTLLYSKLDARTLEYCEAIKFAKYLNSILSEVQNTRIFLLSDDVGTGKSTTFKNLSRNLKEKFPNFWISFIDLKMHLKVFEKFEKNFTIQNARVKILEILENILNFSTDFENSIFTKLYHENKLILFFDGVDEISPKFKEFFINFIQSFHILTKNQIWISTRPQYCHELMIRNQKSYKLLQFSKNDSENFIRKFLKNKILDKEKFENEQKIEENSEIKLEKNFTIDDKIEEKLKEIQEISSKFQSIENPLMLKMLIELSTVENFSLKNFNRFSLYEAIVELKKEILAEEKGALANKDSNVSSRMTLWEVHQIYALKLIFEDEKFEDLLNDGFLSFNQTFINFNEFQLFKKWQKEKSKWTPDAISRCGFLSIINWNTENEMPIFSHRTFAEFFVVKFLIENIEEAIEADDDEISDKEFELRIKFALFIVKICGKFHYYDVIYDFIIDFLSTKEENFKMGEKFVKFLEKINIEDLIVEIFMSELTARQGRFPAFILSLVKFSIQNEEIFKKFLLHGLFFDDKKVKKKTESKVKIELTPEVLAFIGHDPNQFVVDEKKLQEGPKATLFQMFFKHNLGRNFFCAELLNILRNSGIKNWHKLTGFGEKFEESEINFLISEKIEEIFDNKETNLENSLMKIETENEFFINSNHQEIENIKLTHQLLLFILAVDDIPENRLEYFLKLYVAHHAILTIKCSKLIEIFFQIAEKYFFNLKEKFSMILAIFMNSLVADLSKVQENFINSKILENFISIFSKIEEFFTTNLNLIKFSMTTNLKTKSSILRFAIVHKLTNVKKFFKNYFETKEILEILTEGLPENLSFEQIKELDEICFDLSGFSTVFKIFFNYCENFNEILKLFGNLKKVFGEDFENQTRYEKIINEKKSLNDLDVMKLKISTINDQFDCKENFEIFRQFLSFVNRFEIPNEDLKRFLKNNLTKILQICLNYDEIFIDQIFEIINLKVDFENDEEKVEILKSSVLDLKIFASDLGSLKISVLNYFYLKLEEKFKNFSKFKDFLNLQCENSKLNHFLLGINFDCQNIVKIYHKHLSNQEISKIILTNIHNFNFDDLNVESFFEYFKNFTNLNLSSFDERNLNENSNYNQEVEENFVKMTNNELQSNFEKAQKFSSVIYQILKYISQNEIFKEDLQIFLKKNFTLFSFRSKMMIEIFFEVLRKNFKDEKIKAAEIIKNLIIETKFSFESEMIIKMLGALLQQMFYTERIWLKNENISKEVLECFECFWENLEKFCASDSEILKIILLSDYEKNHPFIFGIYYKIKNLLKIYIEYFNVEEILEIFSTKNLMSFSRFFDVENFRKFLNDYFMSDENKKEKLIEFLKKNENLFLKTTNDRIKFFENMEGEAYVKMKENLIGLENTFRKIVDT</sequence>
<evidence type="ECO:0008006" key="3">
    <source>
        <dbReference type="Google" id="ProtNLM"/>
    </source>
</evidence>
<evidence type="ECO:0000313" key="2">
    <source>
        <dbReference type="Proteomes" id="UP001107558"/>
    </source>
</evidence>
<dbReference type="InterPro" id="IPR027417">
    <property type="entry name" value="P-loop_NTPase"/>
</dbReference>
<gene>
    <name evidence="1" type="ORF">PVAND_015921</name>
</gene>
<keyword evidence="2" id="KW-1185">Reference proteome</keyword>
<dbReference type="Proteomes" id="UP001107558">
    <property type="component" value="Chromosome 4"/>
</dbReference>
<accession>A0A9J6BE30</accession>
<reference evidence="1" key="1">
    <citation type="submission" date="2021-03" db="EMBL/GenBank/DDBJ databases">
        <title>Chromosome level genome of the anhydrobiotic midge Polypedilum vanderplanki.</title>
        <authorList>
            <person name="Yoshida Y."/>
            <person name="Kikawada T."/>
            <person name="Gusev O."/>
        </authorList>
    </citation>
    <scope>NUCLEOTIDE SEQUENCE</scope>
    <source>
        <strain evidence="1">NIAS01</strain>
        <tissue evidence="1">Whole body or cell culture</tissue>
    </source>
</reference>
<proteinExistence type="predicted"/>
<dbReference type="OrthoDB" id="7739966at2759"/>
<dbReference type="SUPFAM" id="SSF52540">
    <property type="entry name" value="P-loop containing nucleoside triphosphate hydrolases"/>
    <property type="match status" value="1"/>
</dbReference>
<dbReference type="InterPro" id="IPR036770">
    <property type="entry name" value="Ankyrin_rpt-contain_sf"/>
</dbReference>
<dbReference type="SUPFAM" id="SSF48403">
    <property type="entry name" value="Ankyrin repeat"/>
    <property type="match status" value="1"/>
</dbReference>
<organism evidence="1 2">
    <name type="scientific">Polypedilum vanderplanki</name>
    <name type="common">Sleeping chironomid midge</name>
    <dbReference type="NCBI Taxonomy" id="319348"/>
    <lineage>
        <taxon>Eukaryota</taxon>
        <taxon>Metazoa</taxon>
        <taxon>Ecdysozoa</taxon>
        <taxon>Arthropoda</taxon>
        <taxon>Hexapoda</taxon>
        <taxon>Insecta</taxon>
        <taxon>Pterygota</taxon>
        <taxon>Neoptera</taxon>
        <taxon>Endopterygota</taxon>
        <taxon>Diptera</taxon>
        <taxon>Nematocera</taxon>
        <taxon>Chironomoidea</taxon>
        <taxon>Chironomidae</taxon>
        <taxon>Chironominae</taxon>
        <taxon>Polypedilum</taxon>
        <taxon>Polypedilum</taxon>
    </lineage>
</organism>